<evidence type="ECO:0000256" key="4">
    <source>
        <dbReference type="ARBA" id="ARBA00022989"/>
    </source>
</evidence>
<keyword evidence="5 6" id="KW-0472">Membrane</keyword>
<dbReference type="GO" id="GO:0015141">
    <property type="term" value="F:succinate transmembrane transporter activity"/>
    <property type="evidence" value="ECO:0007669"/>
    <property type="project" value="TreeGrafter"/>
</dbReference>
<dbReference type="InterPro" id="IPR004680">
    <property type="entry name" value="Cit_transptr-like_dom"/>
</dbReference>
<organism evidence="8 9">
    <name type="scientific">Manduca sexta</name>
    <name type="common">Tobacco hawkmoth</name>
    <name type="synonym">Tobacco hornworm</name>
    <dbReference type="NCBI Taxonomy" id="7130"/>
    <lineage>
        <taxon>Eukaryota</taxon>
        <taxon>Metazoa</taxon>
        <taxon>Ecdysozoa</taxon>
        <taxon>Arthropoda</taxon>
        <taxon>Hexapoda</taxon>
        <taxon>Insecta</taxon>
        <taxon>Pterygota</taxon>
        <taxon>Neoptera</taxon>
        <taxon>Endopterygota</taxon>
        <taxon>Lepidoptera</taxon>
        <taxon>Glossata</taxon>
        <taxon>Ditrysia</taxon>
        <taxon>Bombycoidea</taxon>
        <taxon>Sphingidae</taxon>
        <taxon>Sphinginae</taxon>
        <taxon>Sphingini</taxon>
        <taxon>Manduca</taxon>
    </lineage>
</organism>
<evidence type="ECO:0000256" key="5">
    <source>
        <dbReference type="ARBA" id="ARBA00023136"/>
    </source>
</evidence>
<feature type="transmembrane region" description="Helical" evidence="6">
    <location>
        <begin position="348"/>
        <end position="368"/>
    </location>
</feature>
<feature type="transmembrane region" description="Helical" evidence="6">
    <location>
        <begin position="254"/>
        <end position="273"/>
    </location>
</feature>
<feature type="transmembrane region" description="Helical" evidence="6">
    <location>
        <begin position="208"/>
        <end position="227"/>
    </location>
</feature>
<feature type="transmembrane region" description="Helical" evidence="6">
    <location>
        <begin position="320"/>
        <end position="341"/>
    </location>
</feature>
<keyword evidence="2" id="KW-0813">Transport</keyword>
<evidence type="ECO:0000313" key="9">
    <source>
        <dbReference type="Proteomes" id="UP000791440"/>
    </source>
</evidence>
<reference evidence="8" key="2">
    <citation type="submission" date="2020-12" db="EMBL/GenBank/DDBJ databases">
        <authorList>
            <person name="Kanost M."/>
        </authorList>
    </citation>
    <scope>NUCLEOTIDE SEQUENCE</scope>
</reference>
<name>A0A922CEA5_MANSE</name>
<dbReference type="PANTHER" id="PTHR10283">
    <property type="entry name" value="SOLUTE CARRIER FAMILY 13 MEMBER"/>
    <property type="match status" value="1"/>
</dbReference>
<evidence type="ECO:0000259" key="7">
    <source>
        <dbReference type="Pfam" id="PF03600"/>
    </source>
</evidence>
<reference evidence="8" key="1">
    <citation type="journal article" date="2016" name="Insect Biochem. Mol. Biol.">
        <title>Multifaceted biological insights from a draft genome sequence of the tobacco hornworm moth, Manduca sexta.</title>
        <authorList>
            <person name="Kanost M.R."/>
            <person name="Arrese E.L."/>
            <person name="Cao X."/>
            <person name="Chen Y.R."/>
            <person name="Chellapilla S."/>
            <person name="Goldsmith M.R."/>
            <person name="Grosse-Wilde E."/>
            <person name="Heckel D.G."/>
            <person name="Herndon N."/>
            <person name="Jiang H."/>
            <person name="Papanicolaou A."/>
            <person name="Qu J."/>
            <person name="Soulages J.L."/>
            <person name="Vogel H."/>
            <person name="Walters J."/>
            <person name="Waterhouse R.M."/>
            <person name="Ahn S.J."/>
            <person name="Almeida F.C."/>
            <person name="An C."/>
            <person name="Aqrawi P."/>
            <person name="Bretschneider A."/>
            <person name="Bryant W.B."/>
            <person name="Bucks S."/>
            <person name="Chao H."/>
            <person name="Chevignon G."/>
            <person name="Christen J.M."/>
            <person name="Clarke D.F."/>
            <person name="Dittmer N.T."/>
            <person name="Ferguson L.C.F."/>
            <person name="Garavelou S."/>
            <person name="Gordon K.H.J."/>
            <person name="Gunaratna R.T."/>
            <person name="Han Y."/>
            <person name="Hauser F."/>
            <person name="He Y."/>
            <person name="Heidel-Fischer H."/>
            <person name="Hirsh A."/>
            <person name="Hu Y."/>
            <person name="Jiang H."/>
            <person name="Kalra D."/>
            <person name="Klinner C."/>
            <person name="Konig C."/>
            <person name="Kovar C."/>
            <person name="Kroll A.R."/>
            <person name="Kuwar S.S."/>
            <person name="Lee S.L."/>
            <person name="Lehman R."/>
            <person name="Li K."/>
            <person name="Li Z."/>
            <person name="Liang H."/>
            <person name="Lovelace S."/>
            <person name="Lu Z."/>
            <person name="Mansfield J.H."/>
            <person name="McCulloch K.J."/>
            <person name="Mathew T."/>
            <person name="Morton B."/>
            <person name="Muzny D.M."/>
            <person name="Neunemann D."/>
            <person name="Ongeri F."/>
            <person name="Pauchet Y."/>
            <person name="Pu L.L."/>
            <person name="Pyrousis I."/>
            <person name="Rao X.J."/>
            <person name="Redding A."/>
            <person name="Roesel C."/>
            <person name="Sanchez-Gracia A."/>
            <person name="Schaack S."/>
            <person name="Shukla A."/>
            <person name="Tetreau G."/>
            <person name="Wang Y."/>
            <person name="Xiong G.H."/>
            <person name="Traut W."/>
            <person name="Walsh T.K."/>
            <person name="Worley K.C."/>
            <person name="Wu D."/>
            <person name="Wu W."/>
            <person name="Wu Y.Q."/>
            <person name="Zhang X."/>
            <person name="Zou Z."/>
            <person name="Zucker H."/>
            <person name="Briscoe A.D."/>
            <person name="Burmester T."/>
            <person name="Clem R.J."/>
            <person name="Feyereisen R."/>
            <person name="Grimmelikhuijzen C.J.P."/>
            <person name="Hamodrakas S.J."/>
            <person name="Hansson B.S."/>
            <person name="Huguet E."/>
            <person name="Jermiin L.S."/>
            <person name="Lan Q."/>
            <person name="Lehman H.K."/>
            <person name="Lorenzen M."/>
            <person name="Merzendorfer H."/>
            <person name="Michalopoulos I."/>
            <person name="Morton D.B."/>
            <person name="Muthukrishnan S."/>
            <person name="Oakeshott J.G."/>
            <person name="Palmer W."/>
            <person name="Park Y."/>
            <person name="Passarelli A.L."/>
            <person name="Rozas J."/>
            <person name="Schwartz L.M."/>
            <person name="Smith W."/>
            <person name="Southgate A."/>
            <person name="Vilcinskas A."/>
            <person name="Vogt R."/>
            <person name="Wang P."/>
            <person name="Werren J."/>
            <person name="Yu X.Q."/>
            <person name="Zhou J.J."/>
            <person name="Brown S.J."/>
            <person name="Scherer S.E."/>
            <person name="Richards S."/>
            <person name="Blissard G.W."/>
        </authorList>
    </citation>
    <scope>NUCLEOTIDE SEQUENCE</scope>
</reference>
<feature type="transmembrane region" description="Helical" evidence="6">
    <location>
        <begin position="98"/>
        <end position="118"/>
    </location>
</feature>
<comment type="caution">
    <text evidence="8">The sequence shown here is derived from an EMBL/GenBank/DDBJ whole genome shotgun (WGS) entry which is preliminary data.</text>
</comment>
<evidence type="ECO:0000256" key="6">
    <source>
        <dbReference type="SAM" id="Phobius"/>
    </source>
</evidence>
<feature type="transmembrane region" description="Helical" evidence="6">
    <location>
        <begin position="25"/>
        <end position="44"/>
    </location>
</feature>
<dbReference type="AlphaFoldDB" id="A0A922CEA5"/>
<feature type="domain" description="Citrate transporter-like" evidence="7">
    <location>
        <begin position="62"/>
        <end position="423"/>
    </location>
</feature>
<gene>
    <name evidence="8" type="ORF">O3G_MSEX002658</name>
</gene>
<protein>
    <recommendedName>
        <fullName evidence="7">Citrate transporter-like domain-containing protein</fullName>
    </recommendedName>
</protein>
<sequence length="444" mass="50685">MESDASESNILILTNRDRFKIFTKVYWKIIVILMTPLIFLPVAVISVKSAYISFYVFLVTSVYWITDVLHPSVIALIPIAISSLLSSIGYGFISEIYIRNELLDCVGVMMLIIAIEYSQIHRRVALKLLLIFGCSHYRLSFLLFFISMFLSMWITNVVACGLMMPIVKAILVELEKMGISEIYQVIGKARSQSRRHEQNVPRPTDFTVFYFLGVAYSSSIGGMATIMGSQTNQIFKLYCEQIFPASPKIEFPHFLLLNLPGVLVMETLLYLWMNFYFLRMFRSRNGTGLEISLTEEEALFVNALLTAQYKQLGRIRFQEIVVGVLSLLTGLLQATVGVTYIESKEHSLLHGVSSPCYLCVVLLFMLPVNLDFISFFRRSNNETRRKHLPIGPTKACLNWPLINNNLHWNVLFIIGIVVILLVLFSSRLVVRLPRWRSCIACPVQ</sequence>
<keyword evidence="3 6" id="KW-0812">Transmembrane</keyword>
<evidence type="ECO:0000256" key="1">
    <source>
        <dbReference type="ARBA" id="ARBA00004141"/>
    </source>
</evidence>
<feature type="transmembrane region" description="Helical" evidence="6">
    <location>
        <begin position="73"/>
        <end position="92"/>
    </location>
</feature>
<dbReference type="Proteomes" id="UP000791440">
    <property type="component" value="Unassembled WGS sequence"/>
</dbReference>
<accession>A0A922CEA5</accession>
<evidence type="ECO:0000256" key="2">
    <source>
        <dbReference type="ARBA" id="ARBA00022448"/>
    </source>
</evidence>
<dbReference type="GO" id="GO:0015137">
    <property type="term" value="F:citrate transmembrane transporter activity"/>
    <property type="evidence" value="ECO:0007669"/>
    <property type="project" value="TreeGrafter"/>
</dbReference>
<comment type="subcellular location">
    <subcellularLocation>
        <location evidence="1">Membrane</location>
        <topology evidence="1">Multi-pass membrane protein</topology>
    </subcellularLocation>
</comment>
<keyword evidence="4 6" id="KW-1133">Transmembrane helix</keyword>
<proteinExistence type="predicted"/>
<dbReference type="Pfam" id="PF03600">
    <property type="entry name" value="CitMHS"/>
    <property type="match status" value="1"/>
</dbReference>
<dbReference type="EMBL" id="JH668299">
    <property type="protein sequence ID" value="KAG6443032.1"/>
    <property type="molecule type" value="Genomic_DNA"/>
</dbReference>
<dbReference type="PANTHER" id="PTHR10283:SF82">
    <property type="entry name" value="SOLUTE CARRIER FAMILY 13 MEMBER 2"/>
    <property type="match status" value="1"/>
</dbReference>
<evidence type="ECO:0000313" key="8">
    <source>
        <dbReference type="EMBL" id="KAG6443032.1"/>
    </source>
</evidence>
<keyword evidence="9" id="KW-1185">Reference proteome</keyword>
<feature type="transmembrane region" description="Helical" evidence="6">
    <location>
        <begin position="139"/>
        <end position="167"/>
    </location>
</feature>
<dbReference type="GO" id="GO:0005886">
    <property type="term" value="C:plasma membrane"/>
    <property type="evidence" value="ECO:0007669"/>
    <property type="project" value="TreeGrafter"/>
</dbReference>
<feature type="transmembrane region" description="Helical" evidence="6">
    <location>
        <begin position="408"/>
        <end position="430"/>
    </location>
</feature>
<evidence type="ECO:0000256" key="3">
    <source>
        <dbReference type="ARBA" id="ARBA00022692"/>
    </source>
</evidence>